<proteinExistence type="predicted"/>
<comment type="caution">
    <text evidence="1">The sequence shown here is derived from an EMBL/GenBank/DDBJ whole genome shotgun (WGS) entry which is preliminary data.</text>
</comment>
<protein>
    <submittedName>
        <fullName evidence="1">Uncharacterized protein</fullName>
    </submittedName>
</protein>
<accession>A0A3M2JD53</accession>
<evidence type="ECO:0000313" key="2">
    <source>
        <dbReference type="Proteomes" id="UP000269289"/>
    </source>
</evidence>
<name>A0A3M2JD53_9CELL</name>
<dbReference type="AlphaFoldDB" id="A0A3M2JD53"/>
<dbReference type="Proteomes" id="UP000269289">
    <property type="component" value="Unassembled WGS sequence"/>
</dbReference>
<dbReference type="Gene3D" id="3.40.830.10">
    <property type="entry name" value="LigB-like"/>
    <property type="match status" value="1"/>
</dbReference>
<organism evidence="1 2">
    <name type="scientific">Cellulomonas triticagri</name>
    <dbReference type="NCBI Taxonomy" id="2483352"/>
    <lineage>
        <taxon>Bacteria</taxon>
        <taxon>Bacillati</taxon>
        <taxon>Actinomycetota</taxon>
        <taxon>Actinomycetes</taxon>
        <taxon>Micrococcales</taxon>
        <taxon>Cellulomonadaceae</taxon>
        <taxon>Cellulomonas</taxon>
    </lineage>
</organism>
<sequence length="258" mass="24940">MVFLPDTALLVPGAAGRADPAAALRDAALVALRAADPGPGGRVLVLAPGHHARTLPHPVVTGLGAAGLLDPQASVLPGGTAGAAGTTRPAVADVAASVALVLLRAAGVDAPVDVREIARTGDGAVPVTAPGEVATVVVVGSLSARHGPDAPLADDPRAPDVDAALLAALAASPGALAAALDDLGASAARDLAVTGWAPWRAALALLDRSEARGTDLRVAACTDALVAGAQHAVALWLPVRPTGDGSTAAPPAAGPPTT</sequence>
<dbReference type="EMBL" id="RFFI01000067">
    <property type="protein sequence ID" value="RMI08905.1"/>
    <property type="molecule type" value="Genomic_DNA"/>
</dbReference>
<reference evidence="1 2" key="1">
    <citation type="submission" date="2018-10" db="EMBL/GenBank/DDBJ databases">
        <title>Isolation, diversity and antifungal activity of actinobacteria from wheat.</title>
        <authorList>
            <person name="Han C."/>
        </authorList>
    </citation>
    <scope>NUCLEOTIDE SEQUENCE [LARGE SCALE GENOMIC DNA]</scope>
    <source>
        <strain evidence="1 2">NEAU-YY56</strain>
    </source>
</reference>
<evidence type="ECO:0000313" key="1">
    <source>
        <dbReference type="EMBL" id="RMI08905.1"/>
    </source>
</evidence>
<keyword evidence="2" id="KW-1185">Reference proteome</keyword>
<gene>
    <name evidence="1" type="ORF">EBM89_12510</name>
</gene>